<name>A0ABV5ABJ6_9BACL</name>
<dbReference type="Gene3D" id="3.40.630.30">
    <property type="match status" value="1"/>
</dbReference>
<proteinExistence type="predicted"/>
<evidence type="ECO:0000313" key="2">
    <source>
        <dbReference type="Proteomes" id="UP001579974"/>
    </source>
</evidence>
<dbReference type="GO" id="GO:0016740">
    <property type="term" value="F:transferase activity"/>
    <property type="evidence" value="ECO:0007669"/>
    <property type="project" value="UniProtKB-KW"/>
</dbReference>
<evidence type="ECO:0000313" key="1">
    <source>
        <dbReference type="EMBL" id="MFB5189634.1"/>
    </source>
</evidence>
<dbReference type="Proteomes" id="UP001579974">
    <property type="component" value="Unassembled WGS sequence"/>
</dbReference>
<dbReference type="RefSeq" id="WP_275475315.1">
    <property type="nucleotide sequence ID" value="NZ_CP162940.1"/>
</dbReference>
<keyword evidence="1" id="KW-0808">Transferase</keyword>
<gene>
    <name evidence="1" type="ORF">KKP3000_002910</name>
</gene>
<keyword evidence="2" id="KW-1185">Reference proteome</keyword>
<reference evidence="1 2" key="1">
    <citation type="journal article" date="2024" name="Int. J. Mol. Sci.">
        <title>Exploration of Alicyclobacillus spp. Genome in Search of Antibiotic Resistance.</title>
        <authorList>
            <person name="Bucka-Kolendo J."/>
            <person name="Kiousi D.E."/>
            <person name="Dekowska A."/>
            <person name="Mikolajczuk-Szczyrba A."/>
            <person name="Karadedos D.M."/>
            <person name="Michael P."/>
            <person name="Galanis A."/>
            <person name="Sokolowska B."/>
        </authorList>
    </citation>
    <scope>NUCLEOTIDE SEQUENCE [LARGE SCALE GENOMIC DNA]</scope>
    <source>
        <strain evidence="1 2">KKP 3000</strain>
    </source>
</reference>
<dbReference type="EMBL" id="JBDXSU010000003">
    <property type="protein sequence ID" value="MFB5189634.1"/>
    <property type="molecule type" value="Genomic_DNA"/>
</dbReference>
<sequence length="185" mass="20804">MSDDLHKAQLRFQLANTTEFTSLYQTARHDEGWPATLGNLPLCRRFVADWSARNALCAGRLELIQVAQGGSAIGFTTVATVDATFAPNGVQAVEAGTYLVPASRGRGYNAEVKGHQRRLAKEVYGAKCLVFVVEEHNVAAHKAMDNLPWPTTQVTMSMTRDSWYRFLRRRVWEEQRTSVLYVQEL</sequence>
<organism evidence="1 2">
    <name type="scientific">Alicyclobacillus fastidiosus</name>
    <dbReference type="NCBI Taxonomy" id="392011"/>
    <lineage>
        <taxon>Bacteria</taxon>
        <taxon>Bacillati</taxon>
        <taxon>Bacillota</taxon>
        <taxon>Bacilli</taxon>
        <taxon>Bacillales</taxon>
        <taxon>Alicyclobacillaceae</taxon>
        <taxon>Alicyclobacillus</taxon>
    </lineage>
</organism>
<dbReference type="InterPro" id="IPR016181">
    <property type="entry name" value="Acyl_CoA_acyltransferase"/>
</dbReference>
<dbReference type="SUPFAM" id="SSF55729">
    <property type="entry name" value="Acyl-CoA N-acyltransferases (Nat)"/>
    <property type="match status" value="1"/>
</dbReference>
<protein>
    <submittedName>
        <fullName evidence="1">GNAT family protein</fullName>
        <ecNumber evidence="1">2.-.-.-</ecNumber>
    </submittedName>
</protein>
<comment type="caution">
    <text evidence="1">The sequence shown here is derived from an EMBL/GenBank/DDBJ whole genome shotgun (WGS) entry which is preliminary data.</text>
</comment>
<dbReference type="EC" id="2.-.-.-" evidence="1"/>
<accession>A0ABV5ABJ6</accession>